<feature type="transmembrane region" description="Helical" evidence="2">
    <location>
        <begin position="365"/>
        <end position="384"/>
    </location>
</feature>
<organism evidence="3 4">
    <name type="scientific">Gigaspora rosea</name>
    <dbReference type="NCBI Taxonomy" id="44941"/>
    <lineage>
        <taxon>Eukaryota</taxon>
        <taxon>Fungi</taxon>
        <taxon>Fungi incertae sedis</taxon>
        <taxon>Mucoromycota</taxon>
        <taxon>Glomeromycotina</taxon>
        <taxon>Glomeromycetes</taxon>
        <taxon>Diversisporales</taxon>
        <taxon>Gigasporaceae</taxon>
        <taxon>Gigaspora</taxon>
    </lineage>
</organism>
<keyword evidence="2" id="KW-0812">Transmembrane</keyword>
<feature type="compositionally biased region" description="Basic and acidic residues" evidence="1">
    <location>
        <begin position="199"/>
        <end position="236"/>
    </location>
</feature>
<feature type="region of interest" description="Disordered" evidence="1">
    <location>
        <begin position="199"/>
        <end position="239"/>
    </location>
</feature>
<dbReference type="EMBL" id="QKWP01001202">
    <property type="protein sequence ID" value="RIB10867.1"/>
    <property type="molecule type" value="Genomic_DNA"/>
</dbReference>
<proteinExistence type="predicted"/>
<evidence type="ECO:0000313" key="3">
    <source>
        <dbReference type="EMBL" id="RIB10867.1"/>
    </source>
</evidence>
<dbReference type="AlphaFoldDB" id="A0A397UNX3"/>
<dbReference type="OrthoDB" id="2441913at2759"/>
<gene>
    <name evidence="3" type="ORF">C2G38_2105040</name>
</gene>
<feature type="transmembrane region" description="Helical" evidence="2">
    <location>
        <begin position="81"/>
        <end position="102"/>
    </location>
</feature>
<keyword evidence="4" id="KW-1185">Reference proteome</keyword>
<feature type="transmembrane region" description="Helical" evidence="2">
    <location>
        <begin position="114"/>
        <end position="133"/>
    </location>
</feature>
<accession>A0A397UNX3</accession>
<feature type="non-terminal residue" evidence="3">
    <location>
        <position position="1"/>
    </location>
</feature>
<evidence type="ECO:0000256" key="1">
    <source>
        <dbReference type="SAM" id="MobiDB-lite"/>
    </source>
</evidence>
<evidence type="ECO:0000256" key="2">
    <source>
        <dbReference type="SAM" id="Phobius"/>
    </source>
</evidence>
<keyword evidence="2" id="KW-1133">Transmembrane helix</keyword>
<feature type="transmembrane region" description="Helical" evidence="2">
    <location>
        <begin position="313"/>
        <end position="330"/>
    </location>
</feature>
<evidence type="ECO:0000313" key="4">
    <source>
        <dbReference type="Proteomes" id="UP000266673"/>
    </source>
</evidence>
<feature type="transmembrane region" description="Helical" evidence="2">
    <location>
        <begin position="269"/>
        <end position="293"/>
    </location>
</feature>
<name>A0A397UNX3_9GLOM</name>
<comment type="caution">
    <text evidence="3">The sequence shown here is derived from an EMBL/GenBank/DDBJ whole genome shotgun (WGS) entry which is preliminary data.</text>
</comment>
<dbReference type="Proteomes" id="UP000266673">
    <property type="component" value="Unassembled WGS sequence"/>
</dbReference>
<reference evidence="3 4" key="1">
    <citation type="submission" date="2018-06" db="EMBL/GenBank/DDBJ databases">
        <title>Comparative genomics reveals the genomic features of Rhizophagus irregularis, R. cerebriforme, R. diaphanum and Gigaspora rosea, and their symbiotic lifestyle signature.</title>
        <authorList>
            <person name="Morin E."/>
            <person name="San Clemente H."/>
            <person name="Chen E.C.H."/>
            <person name="De La Providencia I."/>
            <person name="Hainaut M."/>
            <person name="Kuo A."/>
            <person name="Kohler A."/>
            <person name="Murat C."/>
            <person name="Tang N."/>
            <person name="Roy S."/>
            <person name="Loubradou J."/>
            <person name="Henrissat B."/>
            <person name="Grigoriev I.V."/>
            <person name="Corradi N."/>
            <person name="Roux C."/>
            <person name="Martin F.M."/>
        </authorList>
    </citation>
    <scope>NUCLEOTIDE SEQUENCE [LARGE SCALE GENOMIC DNA]</scope>
    <source>
        <strain evidence="3 4">DAOM 194757</strain>
    </source>
</reference>
<keyword evidence="2" id="KW-0472">Membrane</keyword>
<protein>
    <submittedName>
        <fullName evidence="3">Uncharacterized protein</fullName>
    </submittedName>
</protein>
<sequence>MDDKDKDITKMDDKDKDILNRKAVEYIIVNPEKAFIEKEEAKDDDAEQREIGRSQVIKYMIVKLNEQYKAYKNNMKSRQNVFAAQIFLSLIAIFLGQLFALAETYNIIAKVGTQLSSLLGGIGTLVALFTAYINRTKEKYDESSSETVIDKNNFKPMYLNIDDIVIKQFVKNLQEGSFYHECEKKKGGDTNEVKIEVETNKEKIEGETNEENKGGETNEEKKGGKTDEEKKGGETNKKKKGEANNMVTAITFYTYKLKRRNNILLRERFVDISYSILIFFFIFIISLFLSFIMQDSSQTFIDKDTVQKLSKSMLYLGIIWFGLILLSKSYDLTEILDIIICGGGHDGYKDGKTFSQKLWHKFKRFIFYFNTINLALLFYLFIIGRVKYEEWDPERNGKPSLNIIHLHFYPRWVNDIELILNGIEPKHEFKYIYTMEKEQREKFLLDKILINNTYLV</sequence>